<accession>A0ACB6QX61</accession>
<organism evidence="1 2">
    <name type="scientific">Lindgomyces ingoldianus</name>
    <dbReference type="NCBI Taxonomy" id="673940"/>
    <lineage>
        <taxon>Eukaryota</taxon>
        <taxon>Fungi</taxon>
        <taxon>Dikarya</taxon>
        <taxon>Ascomycota</taxon>
        <taxon>Pezizomycotina</taxon>
        <taxon>Dothideomycetes</taxon>
        <taxon>Pleosporomycetidae</taxon>
        <taxon>Pleosporales</taxon>
        <taxon>Lindgomycetaceae</taxon>
        <taxon>Lindgomyces</taxon>
    </lineage>
</organism>
<reference evidence="1" key="1">
    <citation type="journal article" date="2020" name="Stud. Mycol.">
        <title>101 Dothideomycetes genomes: a test case for predicting lifestyles and emergence of pathogens.</title>
        <authorList>
            <person name="Haridas S."/>
            <person name="Albert R."/>
            <person name="Binder M."/>
            <person name="Bloem J."/>
            <person name="Labutti K."/>
            <person name="Salamov A."/>
            <person name="Andreopoulos B."/>
            <person name="Baker S."/>
            <person name="Barry K."/>
            <person name="Bills G."/>
            <person name="Bluhm B."/>
            <person name="Cannon C."/>
            <person name="Castanera R."/>
            <person name="Culley D."/>
            <person name="Daum C."/>
            <person name="Ezra D."/>
            <person name="Gonzalez J."/>
            <person name="Henrissat B."/>
            <person name="Kuo A."/>
            <person name="Liang C."/>
            <person name="Lipzen A."/>
            <person name="Lutzoni F."/>
            <person name="Magnuson J."/>
            <person name="Mondo S."/>
            <person name="Nolan M."/>
            <person name="Ohm R."/>
            <person name="Pangilinan J."/>
            <person name="Park H.-J."/>
            <person name="Ramirez L."/>
            <person name="Alfaro M."/>
            <person name="Sun H."/>
            <person name="Tritt A."/>
            <person name="Yoshinaga Y."/>
            <person name="Zwiers L.-H."/>
            <person name="Turgeon B."/>
            <person name="Goodwin S."/>
            <person name="Spatafora J."/>
            <person name="Crous P."/>
            <person name="Grigoriev I."/>
        </authorList>
    </citation>
    <scope>NUCLEOTIDE SEQUENCE</scope>
    <source>
        <strain evidence="1">ATCC 200398</strain>
    </source>
</reference>
<protein>
    <submittedName>
        <fullName evidence="1">Uncharacterized protein</fullName>
    </submittedName>
</protein>
<dbReference type="Proteomes" id="UP000799755">
    <property type="component" value="Unassembled WGS sequence"/>
</dbReference>
<sequence>ASVIQVAGAGLKLSQTLYQYAETVASADRRIKDIAKDVELTSFVIDELAHVFKQDETATVLSKKAVKTADETVRECSTVFAELDAALKKTKKNTLGRLMLPFRESKIDLLRSHIDKLKSTLQLLMQVLTHAHQIASQKLDREAEVAQREQIKALIQGKKESTKRYEASLRNYSLSEDSTAYDEDDDANKDIQYPSASASMAVLSSSITSTITNESLATCVSYIYDLMGDIEKLQQVLSNPVQEENPSEHQQSLIGTYFRAREHLDMVILGSSKGVQK</sequence>
<feature type="non-terminal residue" evidence="1">
    <location>
        <position position="1"/>
    </location>
</feature>
<name>A0ACB6QX61_9PLEO</name>
<evidence type="ECO:0000313" key="1">
    <source>
        <dbReference type="EMBL" id="KAF2471584.1"/>
    </source>
</evidence>
<comment type="caution">
    <text evidence="1">The sequence shown here is derived from an EMBL/GenBank/DDBJ whole genome shotgun (WGS) entry which is preliminary data.</text>
</comment>
<keyword evidence="2" id="KW-1185">Reference proteome</keyword>
<evidence type="ECO:0000313" key="2">
    <source>
        <dbReference type="Proteomes" id="UP000799755"/>
    </source>
</evidence>
<dbReference type="EMBL" id="MU003504">
    <property type="protein sequence ID" value="KAF2471584.1"/>
    <property type="molecule type" value="Genomic_DNA"/>
</dbReference>
<proteinExistence type="predicted"/>
<feature type="non-terminal residue" evidence="1">
    <location>
        <position position="277"/>
    </location>
</feature>
<gene>
    <name evidence="1" type="ORF">BDR25DRAFT_187407</name>
</gene>